<dbReference type="SUPFAM" id="SSF75708">
    <property type="entry name" value="Chemotaxis phosphatase CheZ"/>
    <property type="match status" value="1"/>
</dbReference>
<name>A0A1E2URV2_9GAMM</name>
<organism evidence="2 3">
    <name type="scientific">Candidatus Thiodiazotropha endoloripes</name>
    <dbReference type="NCBI Taxonomy" id="1818881"/>
    <lineage>
        <taxon>Bacteria</taxon>
        <taxon>Pseudomonadati</taxon>
        <taxon>Pseudomonadota</taxon>
        <taxon>Gammaproteobacteria</taxon>
        <taxon>Chromatiales</taxon>
        <taxon>Sedimenticolaceae</taxon>
        <taxon>Candidatus Thiodiazotropha</taxon>
    </lineage>
</organism>
<feature type="coiled-coil region" evidence="1">
    <location>
        <begin position="79"/>
        <end position="131"/>
    </location>
</feature>
<dbReference type="InterPro" id="IPR021342">
    <property type="entry name" value="DUF2959"/>
</dbReference>
<evidence type="ECO:0000256" key="1">
    <source>
        <dbReference type="SAM" id="Coils"/>
    </source>
</evidence>
<evidence type="ECO:0000313" key="3">
    <source>
        <dbReference type="Proteomes" id="UP000094849"/>
    </source>
</evidence>
<evidence type="ECO:0008006" key="4">
    <source>
        <dbReference type="Google" id="ProtNLM"/>
    </source>
</evidence>
<dbReference type="STRING" id="1818881.A3196_12335"/>
<evidence type="ECO:0000313" key="2">
    <source>
        <dbReference type="EMBL" id="ODB97473.1"/>
    </source>
</evidence>
<keyword evidence="1" id="KW-0175">Coiled coil</keyword>
<sequence>MFDQYRSPYIALLLILLTGCSSVYYDTMESVGYHKRDILVDRVEAAKDAQTDAQEQFKSALDQFASVIRLEESDLKRAYDDLNHEFESSESAAQEVTDRINKVESVAEDLFEEWQEELELYENQKLKAASKQQLSKTKSRYRSMLKSMRQAEKTMQPVLNNFRDNVLYLKHNLNAQAIGSLRGEFGNLKADITNLINRMNQSIKRSDEFIRDMQSAN</sequence>
<comment type="caution">
    <text evidence="2">The sequence shown here is derived from an EMBL/GenBank/DDBJ whole genome shotgun (WGS) entry which is preliminary data.</text>
</comment>
<protein>
    <recommendedName>
        <fullName evidence="4">DNA repair protein</fullName>
    </recommendedName>
</protein>
<dbReference type="RefSeq" id="WP_069024533.1">
    <property type="nucleotide sequence ID" value="NZ_LVJZ01000003.1"/>
</dbReference>
<dbReference type="AlphaFoldDB" id="A0A1E2URV2"/>
<dbReference type="EMBL" id="LVJZ01000003">
    <property type="protein sequence ID" value="ODB97473.1"/>
    <property type="molecule type" value="Genomic_DNA"/>
</dbReference>
<gene>
    <name evidence="2" type="ORF">A3196_12335</name>
</gene>
<proteinExistence type="predicted"/>
<dbReference type="PROSITE" id="PS51257">
    <property type="entry name" value="PROKAR_LIPOPROTEIN"/>
    <property type="match status" value="1"/>
</dbReference>
<dbReference type="Pfam" id="PF11172">
    <property type="entry name" value="DUF2959"/>
    <property type="match status" value="1"/>
</dbReference>
<keyword evidence="3" id="KW-1185">Reference proteome</keyword>
<accession>A0A1E2URV2</accession>
<dbReference type="Proteomes" id="UP000094849">
    <property type="component" value="Unassembled WGS sequence"/>
</dbReference>
<reference evidence="2 3" key="1">
    <citation type="submission" date="2016-03" db="EMBL/GenBank/DDBJ databases">
        <title>Chemosynthetic sulphur-oxidizing symbionts of marine invertebrate animals are capable of nitrogen fixation.</title>
        <authorList>
            <person name="Petersen J.M."/>
            <person name="Kemper A."/>
            <person name="Gruber-Vodicka H."/>
            <person name="Cardini U."/>
            <person name="Geest Mvander."/>
            <person name="Kleiner M."/>
            <person name="Bulgheresi S."/>
            <person name="Fussmann M."/>
            <person name="Herbold C."/>
            <person name="Seah B.K.B."/>
            <person name="Antony C.Paul."/>
            <person name="Liu D."/>
            <person name="Belitz A."/>
            <person name="Weber M."/>
        </authorList>
    </citation>
    <scope>NUCLEOTIDE SEQUENCE [LARGE SCALE GENOMIC DNA]</scope>
    <source>
        <strain evidence="2">G_D</strain>
    </source>
</reference>